<dbReference type="Gene3D" id="3.30.750.70">
    <property type="entry name" value="4-hydroxybutyrate coenzyme like domains"/>
    <property type="match status" value="1"/>
</dbReference>
<dbReference type="InterPro" id="IPR046433">
    <property type="entry name" value="ActCoA_hydro"/>
</dbReference>
<dbReference type="InterPro" id="IPR017821">
    <property type="entry name" value="Succinate_CoA_transferase"/>
</dbReference>
<feature type="binding site" evidence="3">
    <location>
        <position position="406"/>
    </location>
    <ligand>
        <name>CoA</name>
        <dbReference type="ChEBI" id="CHEBI:57287"/>
    </ligand>
</feature>
<dbReference type="SUPFAM" id="SSF100950">
    <property type="entry name" value="NagB/RpiA/CoA transferase-like"/>
    <property type="match status" value="2"/>
</dbReference>
<comment type="similarity">
    <text evidence="1">Belongs to the acetyl-CoA hydrolase/transferase family.</text>
</comment>
<evidence type="ECO:0000313" key="7">
    <source>
        <dbReference type="Proteomes" id="UP000591941"/>
    </source>
</evidence>
<evidence type="ECO:0000256" key="3">
    <source>
        <dbReference type="PIRSR" id="PIRSR617821-2"/>
    </source>
</evidence>
<feature type="binding site" evidence="3">
    <location>
        <position position="382"/>
    </location>
    <ligand>
        <name>CoA</name>
        <dbReference type="ChEBI" id="CHEBI:57287"/>
    </ligand>
</feature>
<feature type="domain" description="Acetyl-CoA hydrolase/transferase N-terminal" evidence="4">
    <location>
        <begin position="14"/>
        <end position="220"/>
    </location>
</feature>
<feature type="binding site" evidence="3">
    <location>
        <begin position="267"/>
        <end position="271"/>
    </location>
    <ligand>
        <name>CoA</name>
        <dbReference type="ChEBI" id="CHEBI:57287"/>
    </ligand>
</feature>
<protein>
    <submittedName>
        <fullName evidence="6">Succinyl-CoA:acetate CoA-transferase</fullName>
        <ecNumber evidence="6">2.8.3.18</ecNumber>
    </submittedName>
</protein>
<dbReference type="Pfam" id="PF02550">
    <property type="entry name" value="AcetylCoA_hydro"/>
    <property type="match status" value="1"/>
</dbReference>
<evidence type="ECO:0000259" key="5">
    <source>
        <dbReference type="Pfam" id="PF13336"/>
    </source>
</evidence>
<dbReference type="InterPro" id="IPR037171">
    <property type="entry name" value="NagB/RpiA_transferase-like"/>
</dbReference>
<dbReference type="Pfam" id="PF13336">
    <property type="entry name" value="AcetylCoA_hyd_C"/>
    <property type="match status" value="1"/>
</dbReference>
<dbReference type="FunFam" id="3.40.1080.20:FF:000001">
    <property type="entry name" value="Acetyl-CoA hydrolase Ach1"/>
    <property type="match status" value="1"/>
</dbReference>
<feature type="binding site" evidence="3">
    <location>
        <position position="386"/>
    </location>
    <ligand>
        <name>CoA</name>
        <dbReference type="ChEBI" id="CHEBI:57287"/>
    </ligand>
</feature>
<feature type="domain" description="Acetyl-CoA hydrolase/transferase C-terminal" evidence="5">
    <location>
        <begin position="321"/>
        <end position="467"/>
    </location>
</feature>
<sequence length="503" mass="55452">MDINDIRDRIRCKDLLGKVMTAEEAAAMIHPNDHIGISGFTPSGYPKAVPLALEERIKKEQFKIDLWTGASVGPEADQALVECDGMNRRFPYQTNSVLRKAINAGKVHYIDMHLSHVAQQVRAGFFGELDWCIIEVCAITEEGHLIPTTALGNSPVYVTEAKKVIIEVNTSQPLELEGMHDIYQPANPPHRKPIPIEAAGDRIGTPYIEVDHSKIAAIVPCDITDKTRAFAPIGDDAKKMSGNLIDFLQNEVKHGRLPENLLPLQSGVGNVANAVISGLVDSPYENLTVYTEVIQDGMFDLIDAGKLTMASGTSLSPSPDGLKRFYKGIKGYRDKIVLRPQEISNNPEVIRRLGVIAMNTALEMDIYGNINSTHVSGTKMMNGIGGSGDFARNGGLSIFFTNSIAKNGDISCVVPFCSHIDHTEHDVHVYISEMGVADVRGLSPKERARVIIENIAHPDYRPELMDYLERAEKACGYSQTPHILKEAFDFHQRLADNKSMKKQ</sequence>
<organism evidence="6 7">
    <name type="scientific">Negativicoccus succinicivorans</name>
    <dbReference type="NCBI Taxonomy" id="620903"/>
    <lineage>
        <taxon>Bacteria</taxon>
        <taxon>Bacillati</taxon>
        <taxon>Bacillota</taxon>
        <taxon>Negativicutes</taxon>
        <taxon>Veillonellales</taxon>
        <taxon>Veillonellaceae</taxon>
        <taxon>Negativicoccus</taxon>
    </lineage>
</organism>
<keyword evidence="7" id="KW-1185">Reference proteome</keyword>
<dbReference type="EMBL" id="JACHHI010000006">
    <property type="protein sequence ID" value="MBB6478197.1"/>
    <property type="molecule type" value="Genomic_DNA"/>
</dbReference>
<dbReference type="InterPro" id="IPR038460">
    <property type="entry name" value="AcetylCoA_hyd_C_sf"/>
</dbReference>
<dbReference type="GO" id="GO:0008775">
    <property type="term" value="F:acetate CoA-transferase activity"/>
    <property type="evidence" value="ECO:0007669"/>
    <property type="project" value="InterPro"/>
</dbReference>
<evidence type="ECO:0000256" key="1">
    <source>
        <dbReference type="ARBA" id="ARBA00009632"/>
    </source>
</evidence>
<dbReference type="GO" id="GO:0006083">
    <property type="term" value="P:acetate metabolic process"/>
    <property type="evidence" value="ECO:0007669"/>
    <property type="project" value="InterPro"/>
</dbReference>
<dbReference type="Proteomes" id="UP000591941">
    <property type="component" value="Unassembled WGS sequence"/>
</dbReference>
<gene>
    <name evidence="6" type="ORF">HNR45_001267</name>
</gene>
<evidence type="ECO:0000256" key="2">
    <source>
        <dbReference type="PIRSR" id="PIRSR617821-1"/>
    </source>
</evidence>
<dbReference type="PANTHER" id="PTHR43609:SF1">
    <property type="entry name" value="ACETYL-COA HYDROLASE"/>
    <property type="match status" value="1"/>
</dbReference>
<dbReference type="EC" id="2.8.3.18" evidence="6"/>
<dbReference type="PANTHER" id="PTHR43609">
    <property type="entry name" value="ACETYL-COA HYDROLASE"/>
    <property type="match status" value="1"/>
</dbReference>
<feature type="active site" description="5-glutamyl coenzyme A thioester intermediate" evidence="2">
    <location>
        <position position="292"/>
    </location>
</feature>
<dbReference type="Gene3D" id="3.40.1080.20">
    <property type="entry name" value="Acetyl-CoA hydrolase/transferase C-terminal domain"/>
    <property type="match status" value="1"/>
</dbReference>
<dbReference type="AlphaFoldDB" id="A0A841R4V4"/>
<dbReference type="RefSeq" id="WP_200841492.1">
    <property type="nucleotide sequence ID" value="NZ_CABWNB010000002.1"/>
</dbReference>
<dbReference type="InterPro" id="IPR003702">
    <property type="entry name" value="ActCoA_hydro_N"/>
</dbReference>
<comment type="caution">
    <text evidence="6">The sequence shown here is derived from an EMBL/GenBank/DDBJ whole genome shotgun (WGS) entry which is preliminary data.</text>
</comment>
<dbReference type="Gene3D" id="3.40.1080.10">
    <property type="entry name" value="Glutaconate Coenzyme A-transferase"/>
    <property type="match status" value="1"/>
</dbReference>
<keyword evidence="6" id="KW-0808">Transferase</keyword>
<dbReference type="GO" id="GO:0006084">
    <property type="term" value="P:acetyl-CoA metabolic process"/>
    <property type="evidence" value="ECO:0007669"/>
    <property type="project" value="InterPro"/>
</dbReference>
<dbReference type="GeneID" id="93486521"/>
<dbReference type="InterPro" id="IPR026888">
    <property type="entry name" value="AcetylCoA_hyd_C"/>
</dbReference>
<reference evidence="6 7" key="1">
    <citation type="submission" date="2020-08" db="EMBL/GenBank/DDBJ databases">
        <title>Genomic Encyclopedia of Type Strains, Phase IV (KMG-IV): sequencing the most valuable type-strain genomes for metagenomic binning, comparative biology and taxonomic classification.</title>
        <authorList>
            <person name="Goeker M."/>
        </authorList>
    </citation>
    <scope>NUCLEOTIDE SEQUENCE [LARGE SCALE GENOMIC DNA]</scope>
    <source>
        <strain evidence="6 7">DSM 21255</strain>
    </source>
</reference>
<accession>A0A841R4V4</accession>
<evidence type="ECO:0000313" key="6">
    <source>
        <dbReference type="EMBL" id="MBB6478197.1"/>
    </source>
</evidence>
<dbReference type="GO" id="GO:0003986">
    <property type="term" value="F:acetyl-CoA hydrolase activity"/>
    <property type="evidence" value="ECO:0007669"/>
    <property type="project" value="TreeGrafter"/>
</dbReference>
<dbReference type="NCBIfam" id="TIGR03458">
    <property type="entry name" value="YgfH_subfam"/>
    <property type="match status" value="1"/>
</dbReference>
<proteinExistence type="inferred from homology"/>
<evidence type="ECO:0000259" key="4">
    <source>
        <dbReference type="Pfam" id="PF02550"/>
    </source>
</evidence>
<name>A0A841R4V4_9FIRM</name>